<dbReference type="EMBL" id="SSTD01007725">
    <property type="protein sequence ID" value="TYK18500.1"/>
    <property type="molecule type" value="Genomic_DNA"/>
</dbReference>
<dbReference type="AlphaFoldDB" id="A0A5D3D4P8"/>
<evidence type="ECO:0000313" key="3">
    <source>
        <dbReference type="EMBL" id="TYK18500.1"/>
    </source>
</evidence>
<dbReference type="EMBL" id="SSTE01001955">
    <property type="protein sequence ID" value="KAA0064081.1"/>
    <property type="molecule type" value="Genomic_DNA"/>
</dbReference>
<organism evidence="3 5">
    <name type="scientific">Cucumis melo var. makuwa</name>
    <name type="common">Oriental melon</name>
    <dbReference type="NCBI Taxonomy" id="1194695"/>
    <lineage>
        <taxon>Eukaryota</taxon>
        <taxon>Viridiplantae</taxon>
        <taxon>Streptophyta</taxon>
        <taxon>Embryophyta</taxon>
        <taxon>Tracheophyta</taxon>
        <taxon>Spermatophyta</taxon>
        <taxon>Magnoliopsida</taxon>
        <taxon>eudicotyledons</taxon>
        <taxon>Gunneridae</taxon>
        <taxon>Pentapetalae</taxon>
        <taxon>rosids</taxon>
        <taxon>fabids</taxon>
        <taxon>Cucurbitales</taxon>
        <taxon>Cucurbitaceae</taxon>
        <taxon>Benincaseae</taxon>
        <taxon>Cucumis</taxon>
    </lineage>
</organism>
<dbReference type="OrthoDB" id="1749511at2759"/>
<gene>
    <name evidence="3" type="ORF">E5676_scaffold2032G00190</name>
    <name evidence="2" type="ORF">E6C27_scaffold99G00910</name>
</gene>
<comment type="caution">
    <text evidence="3">The sequence shown here is derived from an EMBL/GenBank/DDBJ whole genome shotgun (WGS) entry which is preliminary data.</text>
</comment>
<evidence type="ECO:0000313" key="2">
    <source>
        <dbReference type="EMBL" id="KAA0064081.1"/>
    </source>
</evidence>
<accession>A0A5D3D4P8</accession>
<dbReference type="Proteomes" id="UP000321393">
    <property type="component" value="Unassembled WGS sequence"/>
</dbReference>
<protein>
    <submittedName>
        <fullName evidence="3">Transposon Tf2-1 polyprotein isoform X1</fullName>
    </submittedName>
</protein>
<evidence type="ECO:0000313" key="4">
    <source>
        <dbReference type="Proteomes" id="UP000321393"/>
    </source>
</evidence>
<evidence type="ECO:0000313" key="5">
    <source>
        <dbReference type="Proteomes" id="UP000321947"/>
    </source>
</evidence>
<sequence>MLMKNLDRLSTQSDKQQHQKEENETTIDESLDESKKKAKAEQAQAANRSKFKKVEMPVFSGTDTDSWLFRANQYFQIHKLSDSEKPTVSVISFDGSALD</sequence>
<reference evidence="4 5" key="1">
    <citation type="submission" date="2019-08" db="EMBL/GenBank/DDBJ databases">
        <title>Draft genome sequences of two oriental melons (Cucumis melo L. var makuwa).</title>
        <authorList>
            <person name="Kwon S.-Y."/>
        </authorList>
    </citation>
    <scope>NUCLEOTIDE SEQUENCE [LARGE SCALE GENOMIC DNA]</scope>
    <source>
        <strain evidence="5">cv. Chang Bougi</strain>
        <strain evidence="4">cv. SW 3</strain>
        <tissue evidence="3">Leaf</tissue>
    </source>
</reference>
<name>A0A5D3D4P8_CUCMM</name>
<dbReference type="Proteomes" id="UP000321947">
    <property type="component" value="Unassembled WGS sequence"/>
</dbReference>
<proteinExistence type="predicted"/>
<evidence type="ECO:0000256" key="1">
    <source>
        <dbReference type="SAM" id="MobiDB-lite"/>
    </source>
</evidence>
<feature type="region of interest" description="Disordered" evidence="1">
    <location>
        <begin position="1"/>
        <end position="49"/>
    </location>
</feature>